<organism evidence="1 2">
    <name type="scientific">Trifolium medium</name>
    <dbReference type="NCBI Taxonomy" id="97028"/>
    <lineage>
        <taxon>Eukaryota</taxon>
        <taxon>Viridiplantae</taxon>
        <taxon>Streptophyta</taxon>
        <taxon>Embryophyta</taxon>
        <taxon>Tracheophyta</taxon>
        <taxon>Spermatophyta</taxon>
        <taxon>Magnoliopsida</taxon>
        <taxon>eudicotyledons</taxon>
        <taxon>Gunneridae</taxon>
        <taxon>Pentapetalae</taxon>
        <taxon>rosids</taxon>
        <taxon>fabids</taxon>
        <taxon>Fabales</taxon>
        <taxon>Fabaceae</taxon>
        <taxon>Papilionoideae</taxon>
        <taxon>50 kb inversion clade</taxon>
        <taxon>NPAAA clade</taxon>
        <taxon>Hologalegina</taxon>
        <taxon>IRL clade</taxon>
        <taxon>Trifolieae</taxon>
        <taxon>Trifolium</taxon>
    </lineage>
</organism>
<feature type="non-terminal residue" evidence="1">
    <location>
        <position position="34"/>
    </location>
</feature>
<accession>A0A392SRS7</accession>
<dbReference type="AlphaFoldDB" id="A0A392SRS7"/>
<evidence type="ECO:0000313" key="2">
    <source>
        <dbReference type="Proteomes" id="UP000265520"/>
    </source>
</evidence>
<comment type="caution">
    <text evidence="1">The sequence shown here is derived from an EMBL/GenBank/DDBJ whole genome shotgun (WGS) entry which is preliminary data.</text>
</comment>
<proteinExistence type="predicted"/>
<reference evidence="1 2" key="1">
    <citation type="journal article" date="2018" name="Front. Plant Sci.">
        <title>Red Clover (Trifolium pratense) and Zigzag Clover (T. medium) - A Picture of Genomic Similarities and Differences.</title>
        <authorList>
            <person name="Dluhosova J."/>
            <person name="Istvanek J."/>
            <person name="Nedelnik J."/>
            <person name="Repkova J."/>
        </authorList>
    </citation>
    <scope>NUCLEOTIDE SEQUENCE [LARGE SCALE GENOMIC DNA]</scope>
    <source>
        <strain evidence="2">cv. 10/8</strain>
        <tissue evidence="1">Leaf</tissue>
    </source>
</reference>
<dbReference type="Proteomes" id="UP000265520">
    <property type="component" value="Unassembled WGS sequence"/>
</dbReference>
<sequence>MRIDDVDISFFLGRVYVEVIERLGVSTEKVLVEG</sequence>
<keyword evidence="2" id="KW-1185">Reference proteome</keyword>
<name>A0A392SRS7_9FABA</name>
<protein>
    <submittedName>
        <fullName evidence="1">Uncharacterized protein</fullName>
    </submittedName>
</protein>
<evidence type="ECO:0000313" key="1">
    <source>
        <dbReference type="EMBL" id="MCI50735.1"/>
    </source>
</evidence>
<dbReference type="EMBL" id="LXQA010421134">
    <property type="protein sequence ID" value="MCI50735.1"/>
    <property type="molecule type" value="Genomic_DNA"/>
</dbReference>